<organism evidence="4 5">
    <name type="scientific">Salinivirga cyanobacteriivorans</name>
    <dbReference type="NCBI Taxonomy" id="1307839"/>
    <lineage>
        <taxon>Bacteria</taxon>
        <taxon>Pseudomonadati</taxon>
        <taxon>Bacteroidota</taxon>
        <taxon>Bacteroidia</taxon>
        <taxon>Bacteroidales</taxon>
        <taxon>Salinivirgaceae</taxon>
        <taxon>Salinivirga</taxon>
    </lineage>
</organism>
<dbReference type="EMBL" id="CP013118">
    <property type="protein sequence ID" value="ALO16925.1"/>
    <property type="molecule type" value="Genomic_DNA"/>
</dbReference>
<dbReference type="RefSeq" id="WP_057954268.1">
    <property type="nucleotide sequence ID" value="NZ_CP013118.1"/>
</dbReference>
<dbReference type="Gene3D" id="2.60.40.2340">
    <property type="match status" value="1"/>
</dbReference>
<sequence length="577" mass="62434" precursor="true">MRKLLIISLGLLLSASLTAQYISGGSGVTFTPSVLADSAGSHFTSEGTNYILDGEIIISAGDTLLFTGLDTLFFNSTGDLRIEGTLVAQPEELIVVTASDSTLGYPGITFDESNGSVIENIEFSHGGGVKLLYSDVYIKDCSFYKMTDANGSGAVNLLQSNPVIESCNFTQNMRSAISSGATAASSPVIKYNHLYHNNTENGNRPQINLGTSDGQNNIIIRGNIIDGNYDETGGISLATLAGGEVSAVVDSNTIINNRYGINVQGTVSADITHNHIINNNLEDNPYYGGSGIAFSSGAQAFVAHNIIRGNLWGITIQSDAQPNFGEIEPDTANIGHNYIYENGNGGITYNLYNNSTSTIYAQNNYWGTTSVTEAGDWIVDQADDNTLGEVFYEPIYTLNTEKAFLYFAFELNDTTIEASIDEENKLITATLPPETDISGLSPIFTLSEYARAEVDDEMQVSGQTVQDFTDTLHYEVIAEDSTTTTYKVAVDVATSIYSDSEIAQNIFPNPFNEVLHVKSKNQVVRATILDMAGKVVQMVNTKGTQISFRSTNWSPGVYLIRLHYVDGTHVTKKVIKK</sequence>
<evidence type="ECO:0000259" key="3">
    <source>
        <dbReference type="Pfam" id="PF18962"/>
    </source>
</evidence>
<proteinExistence type="predicted"/>
<reference evidence="4 5" key="1">
    <citation type="submission" date="2015-11" db="EMBL/GenBank/DDBJ databases">
        <title>Description and complete genome sequence of a novel strain predominating in hypersaline microbial mats and representing a new family of the Bacteriodetes phylum.</title>
        <authorList>
            <person name="Spring S."/>
            <person name="Bunk B."/>
            <person name="Sproer C."/>
            <person name="Klenk H.-P."/>
        </authorList>
    </citation>
    <scope>NUCLEOTIDE SEQUENCE [LARGE SCALE GENOMIC DNA]</scope>
    <source>
        <strain evidence="4 5">L21-Spi-D4</strain>
    </source>
</reference>
<evidence type="ECO:0008006" key="6">
    <source>
        <dbReference type="Google" id="ProtNLM"/>
    </source>
</evidence>
<evidence type="ECO:0000259" key="2">
    <source>
        <dbReference type="Pfam" id="PF13229"/>
    </source>
</evidence>
<keyword evidence="5" id="KW-1185">Reference proteome</keyword>
<gene>
    <name evidence="4" type="ORF">L21SP5_03312</name>
</gene>
<dbReference type="SMART" id="SM00710">
    <property type="entry name" value="PbH1"/>
    <property type="match status" value="6"/>
</dbReference>
<dbReference type="Gene3D" id="2.160.20.10">
    <property type="entry name" value="Single-stranded right-handed beta-helix, Pectin lyase-like"/>
    <property type="match status" value="1"/>
</dbReference>
<dbReference type="Pfam" id="PF13229">
    <property type="entry name" value="Beta_helix"/>
    <property type="match status" value="1"/>
</dbReference>
<dbReference type="NCBIfam" id="TIGR04183">
    <property type="entry name" value="Por_Secre_tail"/>
    <property type="match status" value="1"/>
</dbReference>
<dbReference type="AlphaFoldDB" id="A0A0S2I438"/>
<feature type="domain" description="Right handed beta helix" evidence="2">
    <location>
        <begin position="104"/>
        <end position="237"/>
    </location>
</feature>
<dbReference type="SUPFAM" id="SSF51126">
    <property type="entry name" value="Pectin lyase-like"/>
    <property type="match status" value="1"/>
</dbReference>
<feature type="signal peptide" evidence="1">
    <location>
        <begin position="1"/>
        <end position="19"/>
    </location>
</feature>
<protein>
    <recommendedName>
        <fullName evidence="6">Secretion system C-terminal sorting domain-containing protein</fullName>
    </recommendedName>
</protein>
<feature type="chain" id="PRO_5006599561" description="Secretion system C-terminal sorting domain-containing protein" evidence="1">
    <location>
        <begin position="20"/>
        <end position="577"/>
    </location>
</feature>
<dbReference type="Pfam" id="PF18962">
    <property type="entry name" value="Por_Secre_tail"/>
    <property type="match status" value="1"/>
</dbReference>
<dbReference type="KEGG" id="blq:L21SP5_03312"/>
<dbReference type="InterPro" id="IPR039448">
    <property type="entry name" value="Beta_helix"/>
</dbReference>
<dbReference type="InterPro" id="IPR006626">
    <property type="entry name" value="PbH1"/>
</dbReference>
<dbReference type="InterPro" id="IPR011050">
    <property type="entry name" value="Pectin_lyase_fold/virulence"/>
</dbReference>
<dbReference type="Proteomes" id="UP000064893">
    <property type="component" value="Chromosome"/>
</dbReference>
<dbReference type="STRING" id="1307839.L21SP5_03312"/>
<name>A0A0S2I438_9BACT</name>
<evidence type="ECO:0000313" key="5">
    <source>
        <dbReference type="Proteomes" id="UP000064893"/>
    </source>
</evidence>
<dbReference type="InterPro" id="IPR026444">
    <property type="entry name" value="Secre_tail"/>
</dbReference>
<keyword evidence="1" id="KW-0732">Signal</keyword>
<evidence type="ECO:0000256" key="1">
    <source>
        <dbReference type="SAM" id="SignalP"/>
    </source>
</evidence>
<accession>A0A0S2I438</accession>
<evidence type="ECO:0000313" key="4">
    <source>
        <dbReference type="EMBL" id="ALO16925.1"/>
    </source>
</evidence>
<feature type="domain" description="Secretion system C-terminal sorting" evidence="3">
    <location>
        <begin position="506"/>
        <end position="575"/>
    </location>
</feature>
<dbReference type="InterPro" id="IPR012334">
    <property type="entry name" value="Pectin_lyas_fold"/>
</dbReference>
<dbReference type="OrthoDB" id="1230183at2"/>